<reference evidence="3 4" key="1">
    <citation type="submission" date="2021-07" db="EMBL/GenBank/DDBJ databases">
        <title>Clostridium weizhouense sp. nov., an anaerobic bacterium isolated from activated sludge of Petroleum wastewater.</title>
        <authorList>
            <person name="Li Q."/>
        </authorList>
    </citation>
    <scope>NUCLEOTIDE SEQUENCE [LARGE SCALE GENOMIC DNA]</scope>
    <source>
        <strain evidence="3 4">YB-6</strain>
    </source>
</reference>
<gene>
    <name evidence="3" type="ORF">KYD98_00960</name>
</gene>
<keyword evidence="2" id="KW-0812">Transmembrane</keyword>
<feature type="transmembrane region" description="Helical" evidence="2">
    <location>
        <begin position="190"/>
        <end position="208"/>
    </location>
</feature>
<dbReference type="EMBL" id="JAHXPT010000001">
    <property type="protein sequence ID" value="MBW6408657.1"/>
    <property type="molecule type" value="Genomic_DNA"/>
</dbReference>
<dbReference type="Proteomes" id="UP001519921">
    <property type="component" value="Unassembled WGS sequence"/>
</dbReference>
<evidence type="ECO:0000256" key="1">
    <source>
        <dbReference type="SAM" id="Coils"/>
    </source>
</evidence>
<evidence type="ECO:0000313" key="4">
    <source>
        <dbReference type="Proteomes" id="UP001519921"/>
    </source>
</evidence>
<name>A0ABS7AJ39_9CLOT</name>
<evidence type="ECO:0000313" key="3">
    <source>
        <dbReference type="EMBL" id="MBW6408657.1"/>
    </source>
</evidence>
<keyword evidence="3" id="KW-0808">Transferase</keyword>
<comment type="caution">
    <text evidence="3">The sequence shown here is derived from an EMBL/GenBank/DDBJ whole genome shotgun (WGS) entry which is preliminary data.</text>
</comment>
<keyword evidence="4" id="KW-1185">Reference proteome</keyword>
<sequence length="408" mass="48050">MLIRIESIIDIVLQSIMTIIIINSCVKEIHRKDKKELIIIIAIVSLLFILIKRYNHSNYIYMVYYYIIYIFGILILYRKDIIKAELSYLIIYILIRLSDLVAVNILTPCIDSLIFSEKYIMKINFSIIYIVHYIIIFYLLIKKEYLIKLHKFIIDDKLLIGVIVLISIISNYDIIFYYRNMEFSYPLVKNIIIINIFVFFILSTFYFSKMKKETEQINKLNEALDIKNGELRKIKHDYGAQISYLYGLYLMKRKEKLGQSLKSIIDSNNNIKSAVQVNYNIKNNVISNSIKPIMDRGIHIIIEDNADIDILKIPENKLYTVLDNIIECVDNANGFIIIKTYNTLDKLVINIENNIQGKRNFLFRNNKINKDLLMKSKELIEEYDGCLYISKTNLLTEFEIILPITNCV</sequence>
<feature type="transmembrane region" description="Helical" evidence="2">
    <location>
        <begin position="119"/>
        <end position="138"/>
    </location>
</feature>
<feature type="transmembrane region" description="Helical" evidence="2">
    <location>
        <begin position="89"/>
        <end position="107"/>
    </location>
</feature>
<accession>A0ABS7AJ39</accession>
<keyword evidence="2" id="KW-0472">Membrane</keyword>
<protein>
    <submittedName>
        <fullName evidence="3">Histidine kinase</fullName>
    </submittedName>
</protein>
<feature type="transmembrane region" description="Helical" evidence="2">
    <location>
        <begin position="158"/>
        <end position="178"/>
    </location>
</feature>
<keyword evidence="2" id="KW-1133">Transmembrane helix</keyword>
<dbReference type="RefSeq" id="WP_219777718.1">
    <property type="nucleotide sequence ID" value="NZ_JAHXPT010000001.1"/>
</dbReference>
<feature type="transmembrane region" description="Helical" evidence="2">
    <location>
        <begin position="60"/>
        <end position="77"/>
    </location>
</feature>
<keyword evidence="3" id="KW-0418">Kinase</keyword>
<feature type="transmembrane region" description="Helical" evidence="2">
    <location>
        <begin position="37"/>
        <end position="54"/>
    </location>
</feature>
<organism evidence="3 4">
    <name type="scientific">Clostridium weizhouense</name>
    <dbReference type="NCBI Taxonomy" id="2859781"/>
    <lineage>
        <taxon>Bacteria</taxon>
        <taxon>Bacillati</taxon>
        <taxon>Bacillota</taxon>
        <taxon>Clostridia</taxon>
        <taxon>Eubacteriales</taxon>
        <taxon>Clostridiaceae</taxon>
        <taxon>Clostridium</taxon>
    </lineage>
</organism>
<feature type="coiled-coil region" evidence="1">
    <location>
        <begin position="210"/>
        <end position="237"/>
    </location>
</feature>
<keyword evidence="1" id="KW-0175">Coiled coil</keyword>
<evidence type="ECO:0000256" key="2">
    <source>
        <dbReference type="SAM" id="Phobius"/>
    </source>
</evidence>
<dbReference type="GO" id="GO:0016301">
    <property type="term" value="F:kinase activity"/>
    <property type="evidence" value="ECO:0007669"/>
    <property type="project" value="UniProtKB-KW"/>
</dbReference>
<proteinExistence type="predicted"/>